<dbReference type="Gene3D" id="1.20.120.450">
    <property type="entry name" value="dinb family like domain"/>
    <property type="match status" value="1"/>
</dbReference>
<sequence>MEQAGDFLAESRALYGLLVNRPDADFGRVTQFKGWKVDDVLRHLHFWNWMAELQLADEARLEAELTAVANEGMRDREQAHVGGVSGRELLSAWWDQAQATAEVFEKADPKARLKWAGPSMSARSSITARLMETWAHGQEIYDVLGAERVDEDRIRNIVVLGVNTYGWTYQVRNQTPPGQMPFISLTAPSGDTWTYGEDNGKDRIEGRATEFCQVVTQTRNIKDTALHVSGPVAEEWMSKAQCFAGGQNDPPAPGTRFRADITV</sequence>
<dbReference type="AlphaFoldDB" id="A0A059FAY9"/>
<evidence type="ECO:0000313" key="2">
    <source>
        <dbReference type="EMBL" id="KCZ87779.1"/>
    </source>
</evidence>
<evidence type="ECO:0000313" key="3">
    <source>
        <dbReference type="Proteomes" id="UP000024816"/>
    </source>
</evidence>
<protein>
    <recommendedName>
        <fullName evidence="1">Mycothiol-dependent maleylpyruvate isomerase metal-binding domain-containing protein</fullName>
    </recommendedName>
</protein>
<dbReference type="EMBL" id="ARYJ01000007">
    <property type="protein sequence ID" value="KCZ87779.1"/>
    <property type="molecule type" value="Genomic_DNA"/>
</dbReference>
<accession>A0A059FAY9</accession>
<dbReference type="InterPro" id="IPR017517">
    <property type="entry name" value="Maleyloyr_isom"/>
</dbReference>
<keyword evidence="3" id="KW-1185">Reference proteome</keyword>
<reference evidence="2 3" key="1">
    <citation type="journal article" date="2014" name="Antonie Van Leeuwenhoek">
        <title>Hyphomonas beringensis sp. nov. and Hyphomonas chukchiensis sp. nov., isolated from surface seawater of the Bering Sea and Chukchi Sea.</title>
        <authorList>
            <person name="Li C."/>
            <person name="Lai Q."/>
            <person name="Li G."/>
            <person name="Dong C."/>
            <person name="Wang J."/>
            <person name="Liao Y."/>
            <person name="Shao Z."/>
        </authorList>
    </citation>
    <scope>NUCLEOTIDE SEQUENCE [LARGE SCALE GENOMIC DNA]</scope>
    <source>
        <strain evidence="2 3">VP2</strain>
    </source>
</reference>
<organism evidence="2 3">
    <name type="scientific">Hyphomonas jannaschiana VP2</name>
    <dbReference type="NCBI Taxonomy" id="1280952"/>
    <lineage>
        <taxon>Bacteria</taxon>
        <taxon>Pseudomonadati</taxon>
        <taxon>Pseudomonadota</taxon>
        <taxon>Alphaproteobacteria</taxon>
        <taxon>Hyphomonadales</taxon>
        <taxon>Hyphomonadaceae</taxon>
        <taxon>Hyphomonas</taxon>
    </lineage>
</organism>
<evidence type="ECO:0000259" key="1">
    <source>
        <dbReference type="Pfam" id="PF11716"/>
    </source>
</evidence>
<name>A0A059FAY9_9PROT</name>
<dbReference type="Proteomes" id="UP000024816">
    <property type="component" value="Unassembled WGS sequence"/>
</dbReference>
<dbReference type="NCBIfam" id="TIGR03083">
    <property type="entry name" value="maleylpyruvate isomerase family mycothiol-dependent enzyme"/>
    <property type="match status" value="1"/>
</dbReference>
<dbReference type="RefSeq" id="WP_035582673.1">
    <property type="nucleotide sequence ID" value="NZ_ARYJ01000007.1"/>
</dbReference>
<feature type="domain" description="Mycothiol-dependent maleylpyruvate isomerase metal-binding" evidence="1">
    <location>
        <begin position="9"/>
        <end position="140"/>
    </location>
</feature>
<proteinExistence type="predicted"/>
<gene>
    <name evidence="2" type="ORF">HJA_12284</name>
</gene>
<dbReference type="GO" id="GO:0046872">
    <property type="term" value="F:metal ion binding"/>
    <property type="evidence" value="ECO:0007669"/>
    <property type="project" value="InterPro"/>
</dbReference>
<dbReference type="OrthoDB" id="113180at2"/>
<dbReference type="eggNOG" id="ENOG502Z7S3">
    <property type="taxonomic scope" value="Bacteria"/>
</dbReference>
<dbReference type="InterPro" id="IPR034660">
    <property type="entry name" value="DinB/YfiT-like"/>
</dbReference>
<dbReference type="NCBIfam" id="TIGR03084">
    <property type="entry name" value="TIGR03084 family metal-binding protein"/>
    <property type="match status" value="1"/>
</dbReference>
<dbReference type="InterPro" id="IPR024344">
    <property type="entry name" value="MDMPI_metal-binding"/>
</dbReference>
<dbReference type="PATRIC" id="fig|1280952.3.peg.2460"/>
<dbReference type="SUPFAM" id="SSF109854">
    <property type="entry name" value="DinB/YfiT-like putative metalloenzymes"/>
    <property type="match status" value="1"/>
</dbReference>
<comment type="caution">
    <text evidence="2">The sequence shown here is derived from an EMBL/GenBank/DDBJ whole genome shotgun (WGS) entry which is preliminary data.</text>
</comment>
<dbReference type="InterPro" id="IPR017518">
    <property type="entry name" value="CHP03084"/>
</dbReference>
<dbReference type="Pfam" id="PF11716">
    <property type="entry name" value="MDMPI_N"/>
    <property type="match status" value="1"/>
</dbReference>
<dbReference type="STRING" id="1280952.HJA_12284"/>